<evidence type="ECO:0000256" key="4">
    <source>
        <dbReference type="ARBA" id="ARBA00023136"/>
    </source>
</evidence>
<organism evidence="7 8">
    <name type="scientific">Mycolicibacterium murale</name>
    <dbReference type="NCBI Taxonomy" id="182220"/>
    <lineage>
        <taxon>Bacteria</taxon>
        <taxon>Bacillati</taxon>
        <taxon>Actinomycetota</taxon>
        <taxon>Actinomycetes</taxon>
        <taxon>Mycobacteriales</taxon>
        <taxon>Mycobacteriaceae</taxon>
        <taxon>Mycolicibacterium</taxon>
    </lineage>
</organism>
<sequence>MSVGPCWLVQVGPEPDYARDFLPGSLLTDTGVGLVMPSLSAVTGLALPAHQWGSGSALVNTARQLGIVVGTTVLTMIYRPAADLAAIRHGWAFAAGTAGAAALIAATLALTNRQLRISEPR</sequence>
<name>A0A7I9WMF0_9MYCO</name>
<dbReference type="GO" id="GO:0005886">
    <property type="term" value="C:plasma membrane"/>
    <property type="evidence" value="ECO:0007669"/>
    <property type="project" value="UniProtKB-SubCell"/>
</dbReference>
<evidence type="ECO:0000313" key="8">
    <source>
        <dbReference type="Proteomes" id="UP000465241"/>
    </source>
</evidence>
<dbReference type="Gene3D" id="1.20.1250.20">
    <property type="entry name" value="MFS general substrate transporter like domains"/>
    <property type="match status" value="1"/>
</dbReference>
<dbReference type="GO" id="GO:0022857">
    <property type="term" value="F:transmembrane transporter activity"/>
    <property type="evidence" value="ECO:0007669"/>
    <property type="project" value="InterPro"/>
</dbReference>
<keyword evidence="3 5" id="KW-1133">Transmembrane helix</keyword>
<keyword evidence="8" id="KW-1185">Reference proteome</keyword>
<evidence type="ECO:0000256" key="1">
    <source>
        <dbReference type="ARBA" id="ARBA00004651"/>
    </source>
</evidence>
<dbReference type="EMBL" id="BLKT01000003">
    <property type="protein sequence ID" value="GFG58759.1"/>
    <property type="molecule type" value="Genomic_DNA"/>
</dbReference>
<comment type="caution">
    <text evidence="7">The sequence shown here is derived from an EMBL/GenBank/DDBJ whole genome shotgun (WGS) entry which is preliminary data.</text>
</comment>
<feature type="domain" description="Major facilitator superfamily (MFS) profile" evidence="6">
    <location>
        <begin position="1"/>
        <end position="121"/>
    </location>
</feature>
<dbReference type="PANTHER" id="PTHR42718">
    <property type="entry name" value="MAJOR FACILITATOR SUPERFAMILY MULTIDRUG TRANSPORTER MFSC"/>
    <property type="match status" value="1"/>
</dbReference>
<dbReference type="PANTHER" id="PTHR42718:SF48">
    <property type="entry name" value="CONSERVED TWO-DOMAIN MEMBRANE PROTEIN-RELATED"/>
    <property type="match status" value="1"/>
</dbReference>
<gene>
    <name evidence="7" type="ORF">MMUR_28950</name>
</gene>
<evidence type="ECO:0000256" key="5">
    <source>
        <dbReference type="SAM" id="Phobius"/>
    </source>
</evidence>
<evidence type="ECO:0000256" key="3">
    <source>
        <dbReference type="ARBA" id="ARBA00022989"/>
    </source>
</evidence>
<comment type="subcellular location">
    <subcellularLocation>
        <location evidence="1">Cell membrane</location>
        <topology evidence="1">Multi-pass membrane protein</topology>
    </subcellularLocation>
</comment>
<keyword evidence="4 5" id="KW-0472">Membrane</keyword>
<dbReference type="SUPFAM" id="SSF103473">
    <property type="entry name" value="MFS general substrate transporter"/>
    <property type="match status" value="1"/>
</dbReference>
<feature type="transmembrane region" description="Helical" evidence="5">
    <location>
        <begin position="90"/>
        <end position="111"/>
    </location>
</feature>
<proteinExistence type="predicted"/>
<dbReference type="InterPro" id="IPR036259">
    <property type="entry name" value="MFS_trans_sf"/>
</dbReference>
<evidence type="ECO:0000313" key="7">
    <source>
        <dbReference type="EMBL" id="GFG58759.1"/>
    </source>
</evidence>
<dbReference type="PROSITE" id="PS50850">
    <property type="entry name" value="MFS"/>
    <property type="match status" value="1"/>
</dbReference>
<protein>
    <recommendedName>
        <fullName evidence="6">Major facilitator superfamily (MFS) profile domain-containing protein</fullName>
    </recommendedName>
</protein>
<evidence type="ECO:0000256" key="2">
    <source>
        <dbReference type="ARBA" id="ARBA00022692"/>
    </source>
</evidence>
<dbReference type="InterPro" id="IPR020846">
    <property type="entry name" value="MFS_dom"/>
</dbReference>
<accession>A0A7I9WMF0</accession>
<dbReference type="AlphaFoldDB" id="A0A7I9WMF0"/>
<dbReference type="Proteomes" id="UP000465241">
    <property type="component" value="Unassembled WGS sequence"/>
</dbReference>
<evidence type="ECO:0000259" key="6">
    <source>
        <dbReference type="PROSITE" id="PS50850"/>
    </source>
</evidence>
<keyword evidence="2 5" id="KW-0812">Transmembrane</keyword>
<reference evidence="7 8" key="1">
    <citation type="journal article" date="2019" name="Emerg. Microbes Infect.">
        <title>Comprehensive subspecies identification of 175 nontuberculous mycobacteria species based on 7547 genomic profiles.</title>
        <authorList>
            <person name="Matsumoto Y."/>
            <person name="Kinjo T."/>
            <person name="Motooka D."/>
            <person name="Nabeya D."/>
            <person name="Jung N."/>
            <person name="Uechi K."/>
            <person name="Horii T."/>
            <person name="Iida T."/>
            <person name="Fujita J."/>
            <person name="Nakamura S."/>
        </authorList>
    </citation>
    <scope>NUCLEOTIDE SEQUENCE [LARGE SCALE GENOMIC DNA]</scope>
    <source>
        <strain evidence="7 8">JCM 13392</strain>
    </source>
</reference>